<dbReference type="Proteomes" id="UP000539372">
    <property type="component" value="Unassembled WGS sequence"/>
</dbReference>
<feature type="transmembrane region" description="Helical" evidence="1">
    <location>
        <begin position="20"/>
        <end position="41"/>
    </location>
</feature>
<keyword evidence="1" id="KW-0472">Membrane</keyword>
<gene>
    <name evidence="2" type="ORF">HH303_03915</name>
</gene>
<dbReference type="InterPro" id="IPR051082">
    <property type="entry name" value="Pentapeptide-BTB/POZ_domain"/>
</dbReference>
<comment type="caution">
    <text evidence="2">The sequence shown here is derived from an EMBL/GenBank/DDBJ whole genome shotgun (WGS) entry which is preliminary data.</text>
</comment>
<dbReference type="InterPro" id="IPR001646">
    <property type="entry name" value="5peptide_repeat"/>
</dbReference>
<evidence type="ECO:0000313" key="3">
    <source>
        <dbReference type="Proteomes" id="UP000539372"/>
    </source>
</evidence>
<proteinExistence type="predicted"/>
<organism evidence="2 3">
    <name type="scientific">Pacificispira spongiicola</name>
    <dbReference type="NCBI Taxonomy" id="2729598"/>
    <lineage>
        <taxon>Bacteria</taxon>
        <taxon>Pseudomonadati</taxon>
        <taxon>Pseudomonadota</taxon>
        <taxon>Alphaproteobacteria</taxon>
        <taxon>Rhodospirillales</taxon>
        <taxon>Rhodospirillaceae</taxon>
        <taxon>Pacificispira</taxon>
    </lineage>
</organism>
<reference evidence="2 3" key="1">
    <citation type="submission" date="2020-04" db="EMBL/GenBank/DDBJ databases">
        <title>Rhodospirillaceae bacterium KN72 isolated from deep sea.</title>
        <authorList>
            <person name="Zhang D.-C."/>
        </authorList>
    </citation>
    <scope>NUCLEOTIDE SEQUENCE [LARGE SCALE GENOMIC DNA]</scope>
    <source>
        <strain evidence="2 3">KN72</strain>
    </source>
</reference>
<dbReference type="EMBL" id="JABBNT010000001">
    <property type="protein sequence ID" value="NMM43610.1"/>
    <property type="molecule type" value="Genomic_DNA"/>
</dbReference>
<feature type="transmembrane region" description="Helical" evidence="1">
    <location>
        <begin position="47"/>
        <end position="67"/>
    </location>
</feature>
<evidence type="ECO:0000256" key="1">
    <source>
        <dbReference type="SAM" id="Phobius"/>
    </source>
</evidence>
<accession>A0A7Y0HDF3</accession>
<dbReference type="PANTHER" id="PTHR14136">
    <property type="entry name" value="BTB_POZ DOMAIN-CONTAINING PROTEIN KCTD9"/>
    <property type="match status" value="1"/>
</dbReference>
<keyword evidence="1" id="KW-0812">Transmembrane</keyword>
<evidence type="ECO:0000313" key="2">
    <source>
        <dbReference type="EMBL" id="NMM43610.1"/>
    </source>
</evidence>
<dbReference type="SUPFAM" id="SSF141571">
    <property type="entry name" value="Pentapeptide repeat-like"/>
    <property type="match status" value="1"/>
</dbReference>
<dbReference type="RefSeq" id="WP_169623875.1">
    <property type="nucleotide sequence ID" value="NZ_JABBNT010000001.1"/>
</dbReference>
<dbReference type="Pfam" id="PF00805">
    <property type="entry name" value="Pentapeptide"/>
    <property type="match status" value="3"/>
</dbReference>
<protein>
    <submittedName>
        <fullName evidence="2">Pentapeptide repeat-containing protein</fullName>
    </submittedName>
</protein>
<dbReference type="AlphaFoldDB" id="A0A7Y0HDF3"/>
<dbReference type="PANTHER" id="PTHR14136:SF17">
    <property type="entry name" value="BTB_POZ DOMAIN-CONTAINING PROTEIN KCTD9"/>
    <property type="match status" value="1"/>
</dbReference>
<dbReference type="Gene3D" id="2.160.20.80">
    <property type="entry name" value="E3 ubiquitin-protein ligase SopA"/>
    <property type="match status" value="1"/>
</dbReference>
<sequence>MNDGRKNKDKPKWQEVRSRFHPTMMAFAPVELFAEWWFWAWGKYSSLRVFVEFVGAAAILLGVVSLWNDYEQRKIDRVVLNAQLKAQIASLTAVNEPGTARRGTLPILEFLVRENVSLNGMSLAGVDLTGANLSGGDLRNADLAGAILVHADLSYANLEGANLTGANLSKATLAGAIARRADFSRARIIFVDLTKANFSHAIFKNTDLSLSDLSDTNATFVDWSGANLEGVNISGADLRADLAAAVKEPIQAALPLNERTTEVILGPTDGGRVVNLTPATITQQQINITCIDDGRPAFLNRGRQQPRMPCLTRRVQQ</sequence>
<keyword evidence="3" id="KW-1185">Reference proteome</keyword>
<keyword evidence="1" id="KW-1133">Transmembrane helix</keyword>
<name>A0A7Y0HDF3_9PROT</name>